<dbReference type="Gene3D" id="3.30.420.40">
    <property type="match status" value="2"/>
</dbReference>
<dbReference type="InterPro" id="IPR000905">
    <property type="entry name" value="Gcp-like_dom"/>
</dbReference>
<dbReference type="KEGG" id="mmes:MMSR116_27695"/>
<accession>A0A6B9FRP6</accession>
<reference evidence="2 3" key="1">
    <citation type="journal article" date="2012" name="Genet. Mol. Biol.">
        <title>Analysis of 16S rRNA and mxaF genes revealing insights into Methylobacterium niche-specific plant association.</title>
        <authorList>
            <person name="Dourado M.N."/>
            <person name="Andreote F.D."/>
            <person name="Dini-Andreote F."/>
            <person name="Conti R."/>
            <person name="Araujo J.M."/>
            <person name="Araujo W.L."/>
        </authorList>
    </citation>
    <scope>NUCLEOTIDE SEQUENCE [LARGE SCALE GENOMIC DNA]</scope>
    <source>
        <strain evidence="2 3">SR1.6/6</strain>
    </source>
</reference>
<name>A0A6B9FRP6_9HYPH</name>
<dbReference type="Proteomes" id="UP000012488">
    <property type="component" value="Chromosome"/>
</dbReference>
<dbReference type="GO" id="GO:0016740">
    <property type="term" value="F:transferase activity"/>
    <property type="evidence" value="ECO:0007669"/>
    <property type="project" value="UniProtKB-KW"/>
</dbReference>
<dbReference type="NCBIfam" id="TIGR03725">
    <property type="entry name" value="T6A_YeaZ"/>
    <property type="match status" value="1"/>
</dbReference>
<protein>
    <submittedName>
        <fullName evidence="2">tRNA (Adenosine(37)-N6)-threonylcarbamoyltransferase complex dimerization subunit type 1 TsaB</fullName>
    </submittedName>
</protein>
<dbReference type="GO" id="GO:0002949">
    <property type="term" value="P:tRNA threonylcarbamoyladenosine modification"/>
    <property type="evidence" value="ECO:0007669"/>
    <property type="project" value="InterPro"/>
</dbReference>
<gene>
    <name evidence="2" type="primary">tsaB</name>
    <name evidence="2" type="ORF">MMSR116_27695</name>
</gene>
<dbReference type="GO" id="GO:0005829">
    <property type="term" value="C:cytosol"/>
    <property type="evidence" value="ECO:0007669"/>
    <property type="project" value="TreeGrafter"/>
</dbReference>
<dbReference type="InterPro" id="IPR043129">
    <property type="entry name" value="ATPase_NBD"/>
</dbReference>
<dbReference type="RefSeq" id="WP_039893508.1">
    <property type="nucleotide sequence ID" value="NZ_CP043538.1"/>
</dbReference>
<dbReference type="PANTHER" id="PTHR11735">
    <property type="entry name" value="TRNA N6-ADENOSINE THREONYLCARBAMOYLTRANSFERASE"/>
    <property type="match status" value="1"/>
</dbReference>
<evidence type="ECO:0000259" key="1">
    <source>
        <dbReference type="Pfam" id="PF00814"/>
    </source>
</evidence>
<dbReference type="PANTHER" id="PTHR11735:SF11">
    <property type="entry name" value="TRNA THREONYLCARBAMOYLADENOSINE BIOSYNTHESIS PROTEIN TSAB"/>
    <property type="match status" value="1"/>
</dbReference>
<proteinExistence type="predicted"/>
<dbReference type="InterPro" id="IPR022496">
    <property type="entry name" value="T6A_TsaB"/>
</dbReference>
<dbReference type="EMBL" id="CP043538">
    <property type="protein sequence ID" value="QGY05260.1"/>
    <property type="molecule type" value="Genomic_DNA"/>
</dbReference>
<reference evidence="2 3" key="2">
    <citation type="journal article" date="2013" name="Genome Announc.">
        <title>Draft Genome Sequence of Methylobacterium mesophilicum Strain SR1.6/6, Isolated from Citrus sinensis.</title>
        <authorList>
            <person name="Marinho Almeida D."/>
            <person name="Dini-Andreote F."/>
            <person name="Camargo Neves A.A."/>
            <person name="Juca Ramos R.T."/>
            <person name="Andreote F.D."/>
            <person name="Carneiro A.R."/>
            <person name="Oliveira de Souza Lima A."/>
            <person name="Caracciolo Gomes de Sa P.H."/>
            <person name="Ribeiro Barbosa M.S."/>
            <person name="Araujo W.L."/>
            <person name="Silva A."/>
        </authorList>
    </citation>
    <scope>NUCLEOTIDE SEQUENCE [LARGE SCALE GENOMIC DNA]</scope>
    <source>
        <strain evidence="2 3">SR1.6/6</strain>
    </source>
</reference>
<dbReference type="AlphaFoldDB" id="A0A6B9FRP6"/>
<organism evidence="2 3">
    <name type="scientific">Methylobacterium mesophilicum SR1.6/6</name>
    <dbReference type="NCBI Taxonomy" id="908290"/>
    <lineage>
        <taxon>Bacteria</taxon>
        <taxon>Pseudomonadati</taxon>
        <taxon>Pseudomonadota</taxon>
        <taxon>Alphaproteobacteria</taxon>
        <taxon>Hyphomicrobiales</taxon>
        <taxon>Methylobacteriaceae</taxon>
        <taxon>Methylobacterium</taxon>
    </lineage>
</organism>
<keyword evidence="2" id="KW-0808">Transferase</keyword>
<dbReference type="SUPFAM" id="SSF53067">
    <property type="entry name" value="Actin-like ATPase domain"/>
    <property type="match status" value="1"/>
</dbReference>
<feature type="domain" description="Gcp-like" evidence="1">
    <location>
        <begin position="34"/>
        <end position="134"/>
    </location>
</feature>
<dbReference type="Pfam" id="PF00814">
    <property type="entry name" value="TsaD"/>
    <property type="match status" value="1"/>
</dbReference>
<sequence length="224" mass="22368">MRILAIDTALDTCAACVLAEDDEAPISDESLPMARGHAESLLPLIERVIARVEGGFDAIDRVAVTVGPGSYTGLRVGLSAARAIGLATGKPVVGVGTLSALLAPLLADTVEGTIAAAIDARHGAVYAQALGSGEGLAPAHLAIADAADHLGSGPIVLTGSGAPLLAAALAERGVEARVAGVAGPDIASVASLGLLADPAQALPRPLYLRGPDARPQDHARIARR</sequence>
<evidence type="ECO:0000313" key="2">
    <source>
        <dbReference type="EMBL" id="QGY05260.1"/>
    </source>
</evidence>
<evidence type="ECO:0000313" key="3">
    <source>
        <dbReference type="Proteomes" id="UP000012488"/>
    </source>
</evidence>
<dbReference type="OrthoDB" id="9809995at2"/>